<dbReference type="PRINTS" id="PR00035">
    <property type="entry name" value="HTHGNTR"/>
</dbReference>
<dbReference type="SUPFAM" id="SSF46785">
    <property type="entry name" value="Winged helix' DNA-binding domain"/>
    <property type="match status" value="1"/>
</dbReference>
<proteinExistence type="predicted"/>
<dbReference type="GeneID" id="99752130"/>
<dbReference type="RefSeq" id="WP_005829254.1">
    <property type="nucleotide sequence ID" value="NZ_JNHN01000179.1"/>
</dbReference>
<dbReference type="InterPro" id="IPR008920">
    <property type="entry name" value="TF_FadR/GntR_C"/>
</dbReference>
<dbReference type="SUPFAM" id="SSF48008">
    <property type="entry name" value="GntR ligand-binding domain-like"/>
    <property type="match status" value="1"/>
</dbReference>
<protein>
    <submittedName>
        <fullName evidence="5">Bacterial regulatory s, gntR family protein</fullName>
    </submittedName>
</protein>
<organism evidence="5 6">
    <name type="scientific">Bacteroides uniformis str. 3978 T3 ii</name>
    <dbReference type="NCBI Taxonomy" id="1339349"/>
    <lineage>
        <taxon>Bacteria</taxon>
        <taxon>Pseudomonadati</taxon>
        <taxon>Bacteroidota</taxon>
        <taxon>Bacteroidia</taxon>
        <taxon>Bacteroidales</taxon>
        <taxon>Bacteroidaceae</taxon>
        <taxon>Bacteroides</taxon>
    </lineage>
</organism>
<dbReference type="PANTHER" id="PTHR43537:SF5">
    <property type="entry name" value="UXU OPERON TRANSCRIPTIONAL REGULATOR"/>
    <property type="match status" value="1"/>
</dbReference>
<dbReference type="SMART" id="SM00345">
    <property type="entry name" value="HTH_GNTR"/>
    <property type="match status" value="1"/>
</dbReference>
<dbReference type="CDD" id="cd07377">
    <property type="entry name" value="WHTH_GntR"/>
    <property type="match status" value="1"/>
</dbReference>
<dbReference type="GO" id="GO:0003677">
    <property type="term" value="F:DNA binding"/>
    <property type="evidence" value="ECO:0007669"/>
    <property type="project" value="UniProtKB-KW"/>
</dbReference>
<dbReference type="Gene3D" id="1.10.10.10">
    <property type="entry name" value="Winged helix-like DNA-binding domain superfamily/Winged helix DNA-binding domain"/>
    <property type="match status" value="1"/>
</dbReference>
<sequence length="248" mass="28369">MENLKIDGQSITLVDQVEDKLLNYFRSQDLKVGDSIPNEIELSSALGVARSVLREALSRLKMMGMIESRTRRGMILTEPFILGGMKRVVDPRIMSQESLLDLLGFRVALEIGISSDIFHNIKEQDIMELEEIVNAGVALGNNEYANLSEYTFHSKLYEITGNKTIVQFQSIIHPVMNFVKTNLRERVEAINIELEKKGKIVTHTDLLNFIKNKDEMGYRNAIEQHFYVYKKLIYDRAVLGEQNKGQSQ</sequence>
<keyword evidence="1" id="KW-0805">Transcription regulation</keyword>
<dbReference type="EMBL" id="JNHN01000179">
    <property type="protein sequence ID" value="KDS48526.1"/>
    <property type="molecule type" value="Genomic_DNA"/>
</dbReference>
<dbReference type="Gene3D" id="1.20.120.530">
    <property type="entry name" value="GntR ligand-binding domain-like"/>
    <property type="match status" value="1"/>
</dbReference>
<dbReference type="Pfam" id="PF00392">
    <property type="entry name" value="GntR"/>
    <property type="match status" value="1"/>
</dbReference>
<accession>A0A078RUY0</accession>
<evidence type="ECO:0000256" key="2">
    <source>
        <dbReference type="ARBA" id="ARBA00023125"/>
    </source>
</evidence>
<keyword evidence="3" id="KW-0804">Transcription</keyword>
<dbReference type="InterPro" id="IPR000524">
    <property type="entry name" value="Tscrpt_reg_HTH_GntR"/>
</dbReference>
<dbReference type="PANTHER" id="PTHR43537">
    <property type="entry name" value="TRANSCRIPTIONAL REGULATOR, GNTR FAMILY"/>
    <property type="match status" value="1"/>
</dbReference>
<evidence type="ECO:0000313" key="6">
    <source>
        <dbReference type="Proteomes" id="UP000028013"/>
    </source>
</evidence>
<dbReference type="PROSITE" id="PS50949">
    <property type="entry name" value="HTH_GNTR"/>
    <property type="match status" value="1"/>
</dbReference>
<dbReference type="GO" id="GO:0003700">
    <property type="term" value="F:DNA-binding transcription factor activity"/>
    <property type="evidence" value="ECO:0007669"/>
    <property type="project" value="InterPro"/>
</dbReference>
<comment type="caution">
    <text evidence="5">The sequence shown here is derived from an EMBL/GenBank/DDBJ whole genome shotgun (WGS) entry which is preliminary data.</text>
</comment>
<gene>
    <name evidence="5" type="ORF">M094_2212</name>
</gene>
<dbReference type="AlphaFoldDB" id="A0A078RUY0"/>
<evidence type="ECO:0000256" key="3">
    <source>
        <dbReference type="ARBA" id="ARBA00023163"/>
    </source>
</evidence>
<name>A0A078RUY0_BACUN</name>
<evidence type="ECO:0000313" key="5">
    <source>
        <dbReference type="EMBL" id="KDS48526.1"/>
    </source>
</evidence>
<dbReference type="Proteomes" id="UP000028013">
    <property type="component" value="Unassembled WGS sequence"/>
</dbReference>
<reference evidence="5 6" key="1">
    <citation type="submission" date="2014-04" db="EMBL/GenBank/DDBJ databases">
        <authorList>
            <person name="Sears C."/>
            <person name="Carroll K."/>
            <person name="Sack B.R."/>
            <person name="Qadri F."/>
            <person name="Myers L.L."/>
            <person name="Chung G.-T."/>
            <person name="Escheverria P."/>
            <person name="Fraser C.M."/>
            <person name="Sadzewicz L."/>
            <person name="Shefchek K.A."/>
            <person name="Tallon L."/>
            <person name="Das S.P."/>
            <person name="Daugherty S."/>
            <person name="Mongodin E.F."/>
        </authorList>
    </citation>
    <scope>NUCLEOTIDE SEQUENCE [LARGE SCALE GENOMIC DNA]</scope>
    <source>
        <strain evidence="5 6">3978 T3 ii</strain>
    </source>
</reference>
<dbReference type="InterPro" id="IPR036390">
    <property type="entry name" value="WH_DNA-bd_sf"/>
</dbReference>
<evidence type="ECO:0000259" key="4">
    <source>
        <dbReference type="PROSITE" id="PS50949"/>
    </source>
</evidence>
<dbReference type="InterPro" id="IPR011711">
    <property type="entry name" value="GntR_C"/>
</dbReference>
<evidence type="ECO:0000256" key="1">
    <source>
        <dbReference type="ARBA" id="ARBA00023015"/>
    </source>
</evidence>
<dbReference type="Pfam" id="PF07729">
    <property type="entry name" value="FCD"/>
    <property type="match status" value="1"/>
</dbReference>
<dbReference type="PATRIC" id="fig|1339349.3.peg.3333"/>
<dbReference type="InterPro" id="IPR036388">
    <property type="entry name" value="WH-like_DNA-bd_sf"/>
</dbReference>
<feature type="domain" description="HTH gntR-type" evidence="4">
    <location>
        <begin position="11"/>
        <end position="79"/>
    </location>
</feature>
<keyword evidence="2" id="KW-0238">DNA-binding</keyword>